<keyword evidence="3" id="KW-1185">Reference proteome</keyword>
<evidence type="ECO:0000313" key="2">
    <source>
        <dbReference type="EMBL" id="MCX2839585.1"/>
    </source>
</evidence>
<evidence type="ECO:0000313" key="3">
    <source>
        <dbReference type="Proteomes" id="UP001148482"/>
    </source>
</evidence>
<dbReference type="AlphaFoldDB" id="A0A9X3I1Z3"/>
<dbReference type="RefSeq" id="WP_266070956.1">
    <property type="nucleotide sequence ID" value="NZ_JAPJDA010000031.1"/>
</dbReference>
<dbReference type="Proteomes" id="UP001148482">
    <property type="component" value="Unassembled WGS sequence"/>
</dbReference>
<gene>
    <name evidence="2" type="ORF">OQ279_15670</name>
</gene>
<organism evidence="2 3">
    <name type="scientific">Salinimicrobium profundisediminis</name>
    <dbReference type="NCBI Taxonomy" id="2994553"/>
    <lineage>
        <taxon>Bacteria</taxon>
        <taxon>Pseudomonadati</taxon>
        <taxon>Bacteroidota</taxon>
        <taxon>Flavobacteriia</taxon>
        <taxon>Flavobacteriales</taxon>
        <taxon>Flavobacteriaceae</taxon>
        <taxon>Salinimicrobium</taxon>
    </lineage>
</organism>
<comment type="caution">
    <text evidence="2">The sequence shown here is derived from an EMBL/GenBank/DDBJ whole genome shotgun (WGS) entry which is preliminary data.</text>
</comment>
<proteinExistence type="predicted"/>
<feature type="compositionally biased region" description="Basic and acidic residues" evidence="1">
    <location>
        <begin position="1"/>
        <end position="12"/>
    </location>
</feature>
<feature type="region of interest" description="Disordered" evidence="1">
    <location>
        <begin position="1"/>
        <end position="21"/>
    </location>
</feature>
<accession>A0A9X3I1Z3</accession>
<reference evidence="2" key="1">
    <citation type="submission" date="2022-11" db="EMBL/GenBank/DDBJ databases">
        <title>Salinimicrobium profundisediminis sp. nov., isolated from deep-sea sediment of the Mariana Trench.</title>
        <authorList>
            <person name="Fu H."/>
        </authorList>
    </citation>
    <scope>NUCLEOTIDE SEQUENCE</scope>
    <source>
        <strain evidence="2">MT39</strain>
    </source>
</reference>
<protein>
    <submittedName>
        <fullName evidence="2">Uncharacterized protein</fullName>
    </submittedName>
</protein>
<name>A0A9X3I1Z3_9FLAO</name>
<dbReference type="EMBL" id="JAPJDA010000031">
    <property type="protein sequence ID" value="MCX2839585.1"/>
    <property type="molecule type" value="Genomic_DNA"/>
</dbReference>
<sequence length="145" mass="16946">MVHEKEYTEDGHPLPSPPPSLNGTYIDGEYLIRFLNSDEFIREPGFENKDFFSKEADLKHLKGQIENSKKWAKETDLKDYYLAYKNDRNEKEGYHFYTPLFNNDSTEVYIQVDFYEGVYGDGTGYFLIKENGTWKVVGSTGIWIT</sequence>
<evidence type="ECO:0000256" key="1">
    <source>
        <dbReference type="SAM" id="MobiDB-lite"/>
    </source>
</evidence>